<proteinExistence type="predicted"/>
<evidence type="ECO:0000313" key="2">
    <source>
        <dbReference type="Proteomes" id="UP001500618"/>
    </source>
</evidence>
<gene>
    <name evidence="1" type="ORF">GCM10009765_16900</name>
</gene>
<name>A0ABN2GB54_9ACTN</name>
<dbReference type="CDD" id="cd15482">
    <property type="entry name" value="Sialidase_non-viral"/>
    <property type="match status" value="1"/>
</dbReference>
<keyword evidence="2" id="KW-1185">Reference proteome</keyword>
<dbReference type="Gene3D" id="2.130.10.10">
    <property type="entry name" value="YVTN repeat-like/Quinoprotein amine dehydrogenase"/>
    <property type="match status" value="1"/>
</dbReference>
<organism evidence="1 2">
    <name type="scientific">Fodinicola feengrottensis</name>
    <dbReference type="NCBI Taxonomy" id="435914"/>
    <lineage>
        <taxon>Bacteria</taxon>
        <taxon>Bacillati</taxon>
        <taxon>Actinomycetota</taxon>
        <taxon>Actinomycetes</taxon>
        <taxon>Mycobacteriales</taxon>
        <taxon>Fodinicola</taxon>
    </lineage>
</organism>
<sequence>MTGPIQAVAVAPEGIKKVTNVDQLDPQVAFGVFPLGNGLKPAGLARTLDGGRSWTGWRLPDAYEPNSMAVYALNDETAIIDNLITRDGGRTWAVLKSGWGSPIATVPAGWRLYSGSAGYSASPVIMGGREQLAAIDPATGVIHPLSHHLGLVGYRISEATDGSLWLLGQRDYPAHGYVVNVSHDRGMTWSAFEPKSPPPNTNGLNVSSFDGRTGYLLSTAAGPNKSTLGYLYTTHDGGKSWSAARQVPLSAAGGVEALPDGGMLVVNLLSPDTGGPVMTSKDGGQTFQTVPGLTYTTAISRLLGGGWQANAAHFQSTWMASADGIHYTPLLLP</sequence>
<evidence type="ECO:0008006" key="3">
    <source>
        <dbReference type="Google" id="ProtNLM"/>
    </source>
</evidence>
<comment type="caution">
    <text evidence="1">The sequence shown here is derived from an EMBL/GenBank/DDBJ whole genome shotgun (WGS) entry which is preliminary data.</text>
</comment>
<reference evidence="1 2" key="1">
    <citation type="journal article" date="2019" name="Int. J. Syst. Evol. Microbiol.">
        <title>The Global Catalogue of Microorganisms (GCM) 10K type strain sequencing project: providing services to taxonomists for standard genome sequencing and annotation.</title>
        <authorList>
            <consortium name="The Broad Institute Genomics Platform"/>
            <consortium name="The Broad Institute Genome Sequencing Center for Infectious Disease"/>
            <person name="Wu L."/>
            <person name="Ma J."/>
        </authorList>
    </citation>
    <scope>NUCLEOTIDE SEQUENCE [LARGE SCALE GENOMIC DNA]</scope>
    <source>
        <strain evidence="1 2">JCM 14718</strain>
    </source>
</reference>
<dbReference type="Proteomes" id="UP001500618">
    <property type="component" value="Unassembled WGS sequence"/>
</dbReference>
<dbReference type="EMBL" id="BAAANY010000007">
    <property type="protein sequence ID" value="GAA1668228.1"/>
    <property type="molecule type" value="Genomic_DNA"/>
</dbReference>
<evidence type="ECO:0000313" key="1">
    <source>
        <dbReference type="EMBL" id="GAA1668228.1"/>
    </source>
</evidence>
<accession>A0ABN2GB54</accession>
<dbReference type="Pfam" id="PF02012">
    <property type="entry name" value="BNR"/>
    <property type="match status" value="1"/>
</dbReference>
<dbReference type="SUPFAM" id="SSF110296">
    <property type="entry name" value="Oligoxyloglucan reducing end-specific cellobiohydrolase"/>
    <property type="match status" value="1"/>
</dbReference>
<dbReference type="InterPro" id="IPR002860">
    <property type="entry name" value="BNR_rpt"/>
</dbReference>
<protein>
    <recommendedName>
        <fullName evidence="3">Exo-alpha-sialidase</fullName>
    </recommendedName>
</protein>
<dbReference type="InterPro" id="IPR015943">
    <property type="entry name" value="WD40/YVTN_repeat-like_dom_sf"/>
</dbReference>